<protein>
    <submittedName>
        <fullName evidence="2">Uncharacterized protein</fullName>
    </submittedName>
</protein>
<organism evidence="2 3">
    <name type="scientific">Cannabis sativa</name>
    <name type="common">Hemp</name>
    <name type="synonym">Marijuana</name>
    <dbReference type="NCBI Taxonomy" id="3483"/>
    <lineage>
        <taxon>Eukaryota</taxon>
        <taxon>Viridiplantae</taxon>
        <taxon>Streptophyta</taxon>
        <taxon>Embryophyta</taxon>
        <taxon>Tracheophyta</taxon>
        <taxon>Spermatophyta</taxon>
        <taxon>Magnoliopsida</taxon>
        <taxon>eudicotyledons</taxon>
        <taxon>Gunneridae</taxon>
        <taxon>Pentapetalae</taxon>
        <taxon>rosids</taxon>
        <taxon>fabids</taxon>
        <taxon>Rosales</taxon>
        <taxon>Cannabaceae</taxon>
        <taxon>Cannabis</taxon>
    </lineage>
</organism>
<evidence type="ECO:0000313" key="2">
    <source>
        <dbReference type="EnsemblPlants" id="cds.evm.model.01.573"/>
    </source>
</evidence>
<dbReference type="Proteomes" id="UP000596661">
    <property type="component" value="Chromosome 1"/>
</dbReference>
<keyword evidence="3" id="KW-1185">Reference proteome</keyword>
<accession>A0A803NPR6</accession>
<feature type="compositionally biased region" description="Polar residues" evidence="1">
    <location>
        <begin position="51"/>
        <end position="87"/>
    </location>
</feature>
<name>A0A803NPR6_CANSA</name>
<evidence type="ECO:0000313" key="3">
    <source>
        <dbReference type="Proteomes" id="UP000596661"/>
    </source>
</evidence>
<feature type="region of interest" description="Disordered" evidence="1">
    <location>
        <begin position="1"/>
        <end position="87"/>
    </location>
</feature>
<dbReference type="EnsemblPlants" id="evm.model.01.573">
    <property type="protein sequence ID" value="cds.evm.model.01.573"/>
    <property type="gene ID" value="evm.TU.01.573"/>
</dbReference>
<dbReference type="AlphaFoldDB" id="A0A803NPR6"/>
<reference evidence="2" key="2">
    <citation type="submission" date="2021-03" db="UniProtKB">
        <authorList>
            <consortium name="EnsemblPlants"/>
        </authorList>
    </citation>
    <scope>IDENTIFICATION</scope>
</reference>
<evidence type="ECO:0000256" key="1">
    <source>
        <dbReference type="SAM" id="MobiDB-lite"/>
    </source>
</evidence>
<feature type="compositionally biased region" description="Polar residues" evidence="1">
    <location>
        <begin position="1"/>
        <end position="12"/>
    </location>
</feature>
<sequence length="87" mass="9241">MIVQTRRGNQTDIVDPMVTNMSMQTPENPRDPPRMAPGQVNTRPPIVGYGVTSSLAGFTPGMQETGNTSMAVEHTTPGTGIPSTLNT</sequence>
<dbReference type="Gramene" id="evm.model.01.573">
    <property type="protein sequence ID" value="cds.evm.model.01.573"/>
    <property type="gene ID" value="evm.TU.01.573"/>
</dbReference>
<reference evidence="2" key="1">
    <citation type="submission" date="2018-11" db="EMBL/GenBank/DDBJ databases">
        <authorList>
            <person name="Grassa J C."/>
        </authorList>
    </citation>
    <scope>NUCLEOTIDE SEQUENCE [LARGE SCALE GENOMIC DNA]</scope>
</reference>
<dbReference type="EMBL" id="UZAU01000018">
    <property type="status" value="NOT_ANNOTATED_CDS"/>
    <property type="molecule type" value="Genomic_DNA"/>
</dbReference>
<proteinExistence type="predicted"/>